<sequence length="864" mass="94381">MKSPVNGVCTNFNKVNARRGSGCVYALPVLLAAFSLVLSCWPGLQLSPAFGETQIGDLYFTAHKDFNFKSVDIRGNQDRAILDIGDTASRESFGQSFSCDLKGDVARDIYTEFFYDDREEERIKRLLITARRGPVSSTIGDIKMDFGGKNFLTRSRDIRGISLDADARSARVKFFTSRVKGRGGRDLIQGNFTRGPFILSGGAIVPESDIVERDGSILTRNIDYVLDYASGTISFVKPLPRGTTVSVGYDRQEDGSEGNRVLEGLVTTVPMKKGNSLEISILRKRDEAQDDSASPYSVADSISSGSDSDMVGILSQTEDAMEHTLLDLQQTLSLGSVTIKAELAKSIYDFDTRVEDQIMEGSAYRLEALYGTSIGSFRLYKSDVGRDFQFMDKAPGASAPNVEGIELKPVAFNRSESSLRLERGVETGTALPNFLSATATMKYGDHDLGMAMSAKRTFRNRDRQADDEAYGDGFTSDSAGDSALQSGNGKLSSNIVDSRIQDSMDVNGHWSLSPSTRLSMNLNGYRNATEMEDTALSVAKPDDLGGRAEMTINLSPWKSTRIVTELAATSDREESALRKSSEGAVRFRHKLSGGMTLKGTGKVTFQEGEERSDDAVQSESDRKISGSISLSSKPWRNVTSSVALLADENRRIVNGEKARPLSAGTSFSLRYNPVRSVTILSKMDYRGLQDSERKLSGKERGIDLSCTYRASGILDLKGGIAFENRDGMDAQSKQEARIGASCRISDRLRFKSNIFVARNRLPDDSVLTGSELNSTLTTIAAEGGDNGSLGSLSDNLNLSTSATDDDQDGEEPGEARVRGDMSLDYRVGDNMNISLEIFYRSYDGKEGEQDYDVRSGSLRMSMKI</sequence>
<feature type="compositionally biased region" description="Low complexity" evidence="1">
    <location>
        <begin position="297"/>
        <end position="306"/>
    </location>
</feature>
<gene>
    <name evidence="3" type="ORF">CVV64_08765</name>
</gene>
<evidence type="ECO:0000313" key="3">
    <source>
        <dbReference type="EMBL" id="PKK90447.1"/>
    </source>
</evidence>
<organism evidence="3 4">
    <name type="scientific">Candidatus Wallbacteria bacterium HGW-Wallbacteria-1</name>
    <dbReference type="NCBI Taxonomy" id="2013854"/>
    <lineage>
        <taxon>Bacteria</taxon>
        <taxon>Candidatus Walliibacteriota</taxon>
    </lineage>
</organism>
<feature type="region of interest" description="Disordered" evidence="1">
    <location>
        <begin position="598"/>
        <end position="627"/>
    </location>
</feature>
<feature type="region of interest" description="Disordered" evidence="1">
    <location>
        <begin position="459"/>
        <end position="489"/>
    </location>
</feature>
<evidence type="ECO:0000313" key="4">
    <source>
        <dbReference type="Proteomes" id="UP000233256"/>
    </source>
</evidence>
<keyword evidence="2" id="KW-0812">Transmembrane</keyword>
<reference evidence="3 4" key="1">
    <citation type="journal article" date="2017" name="ISME J.">
        <title>Potential for microbial H2 and metal transformations associated with novel bacteria and archaea in deep terrestrial subsurface sediments.</title>
        <authorList>
            <person name="Hernsdorf A.W."/>
            <person name="Amano Y."/>
            <person name="Miyakawa K."/>
            <person name="Ise K."/>
            <person name="Suzuki Y."/>
            <person name="Anantharaman K."/>
            <person name="Probst A."/>
            <person name="Burstein D."/>
            <person name="Thomas B.C."/>
            <person name="Banfield J.F."/>
        </authorList>
    </citation>
    <scope>NUCLEOTIDE SEQUENCE [LARGE SCALE GENOMIC DNA]</scope>
    <source>
        <strain evidence="3">HGW-Wallbacteria-1</strain>
    </source>
</reference>
<feature type="compositionally biased region" description="Polar residues" evidence="1">
    <location>
        <begin position="475"/>
        <end position="489"/>
    </location>
</feature>
<dbReference type="EMBL" id="PGXC01000005">
    <property type="protein sequence ID" value="PKK90447.1"/>
    <property type="molecule type" value="Genomic_DNA"/>
</dbReference>
<accession>A0A2N1PQ37</accession>
<feature type="transmembrane region" description="Helical" evidence="2">
    <location>
        <begin position="23"/>
        <end position="44"/>
    </location>
</feature>
<protein>
    <submittedName>
        <fullName evidence="3">Uncharacterized protein</fullName>
    </submittedName>
</protein>
<comment type="caution">
    <text evidence="3">The sequence shown here is derived from an EMBL/GenBank/DDBJ whole genome shotgun (WGS) entry which is preliminary data.</text>
</comment>
<feature type="compositionally biased region" description="Low complexity" evidence="1">
    <location>
        <begin position="788"/>
        <end position="799"/>
    </location>
</feature>
<evidence type="ECO:0000256" key="1">
    <source>
        <dbReference type="SAM" id="MobiDB-lite"/>
    </source>
</evidence>
<keyword evidence="2" id="KW-1133">Transmembrane helix</keyword>
<proteinExistence type="predicted"/>
<name>A0A2N1PQ37_9BACT</name>
<dbReference type="Proteomes" id="UP000233256">
    <property type="component" value="Unassembled WGS sequence"/>
</dbReference>
<feature type="region of interest" description="Disordered" evidence="1">
    <location>
        <begin position="783"/>
        <end position="821"/>
    </location>
</feature>
<dbReference type="AlphaFoldDB" id="A0A2N1PQ37"/>
<evidence type="ECO:0000256" key="2">
    <source>
        <dbReference type="SAM" id="Phobius"/>
    </source>
</evidence>
<feature type="compositionally biased region" description="Acidic residues" evidence="1">
    <location>
        <begin position="803"/>
        <end position="812"/>
    </location>
</feature>
<feature type="region of interest" description="Disordered" evidence="1">
    <location>
        <begin position="286"/>
        <end position="306"/>
    </location>
</feature>
<keyword evidence="2" id="KW-0472">Membrane</keyword>